<dbReference type="KEGG" id="sus:Acid_3479"/>
<evidence type="ECO:0000313" key="2">
    <source>
        <dbReference type="EMBL" id="ABJ84452.1"/>
    </source>
</evidence>
<dbReference type="HOGENOM" id="CLU_2540806_0_0_0"/>
<feature type="domain" description="TonB-dependent transporter Oar-like beta-barrel" evidence="1">
    <location>
        <begin position="49"/>
        <end position="83"/>
    </location>
</feature>
<dbReference type="InterPro" id="IPR057601">
    <property type="entry name" value="Oar-like_b-barrel"/>
</dbReference>
<accession>Q021D7</accession>
<reference evidence="2" key="1">
    <citation type="submission" date="2006-10" db="EMBL/GenBank/DDBJ databases">
        <title>Complete sequence of Solibacter usitatus Ellin6076.</title>
        <authorList>
            <consortium name="US DOE Joint Genome Institute"/>
            <person name="Copeland A."/>
            <person name="Lucas S."/>
            <person name="Lapidus A."/>
            <person name="Barry K."/>
            <person name="Detter J.C."/>
            <person name="Glavina del Rio T."/>
            <person name="Hammon N."/>
            <person name="Israni S."/>
            <person name="Dalin E."/>
            <person name="Tice H."/>
            <person name="Pitluck S."/>
            <person name="Thompson L.S."/>
            <person name="Brettin T."/>
            <person name="Bruce D."/>
            <person name="Han C."/>
            <person name="Tapia R."/>
            <person name="Gilna P."/>
            <person name="Schmutz J."/>
            <person name="Larimer F."/>
            <person name="Land M."/>
            <person name="Hauser L."/>
            <person name="Kyrpides N."/>
            <person name="Mikhailova N."/>
            <person name="Janssen P.H."/>
            <person name="Kuske C.R."/>
            <person name="Richardson P."/>
        </authorList>
    </citation>
    <scope>NUCLEOTIDE SEQUENCE</scope>
    <source>
        <strain evidence="2">Ellin6076</strain>
    </source>
</reference>
<dbReference type="Pfam" id="PF25183">
    <property type="entry name" value="OMP_b-brl_4"/>
    <property type="match status" value="1"/>
</dbReference>
<dbReference type="STRING" id="234267.Acid_3479"/>
<proteinExistence type="predicted"/>
<protein>
    <recommendedName>
        <fullName evidence="1">TonB-dependent transporter Oar-like beta-barrel domain-containing protein</fullName>
    </recommendedName>
</protein>
<name>Q021D7_SOLUE</name>
<dbReference type="AlphaFoldDB" id="Q021D7"/>
<dbReference type="InParanoid" id="Q021D7"/>
<dbReference type="EMBL" id="CP000473">
    <property type="protein sequence ID" value="ABJ84452.1"/>
    <property type="molecule type" value="Genomic_DNA"/>
</dbReference>
<gene>
    <name evidence="2" type="ordered locus">Acid_3479</name>
</gene>
<organism evidence="2">
    <name type="scientific">Solibacter usitatus (strain Ellin6076)</name>
    <dbReference type="NCBI Taxonomy" id="234267"/>
    <lineage>
        <taxon>Bacteria</taxon>
        <taxon>Pseudomonadati</taxon>
        <taxon>Acidobacteriota</taxon>
        <taxon>Terriglobia</taxon>
        <taxon>Bryobacterales</taxon>
        <taxon>Solibacteraceae</taxon>
        <taxon>Candidatus Solibacter</taxon>
    </lineage>
</organism>
<sequence>MTSAGYGCGGEIAEYRHCGAGFVHRPLLAERGQVGRQLPGTRQEWRVSAPFTTSPIAVAPRFGFAYDLKGDGKTAIRGGFGIF</sequence>
<evidence type="ECO:0000259" key="1">
    <source>
        <dbReference type="Pfam" id="PF25183"/>
    </source>
</evidence>